<dbReference type="InterPro" id="IPR038577">
    <property type="entry name" value="GT10-like_C_sf"/>
</dbReference>
<dbReference type="SUPFAM" id="SSF53756">
    <property type="entry name" value="UDP-Glycosyltransferase/glycogen phosphorylase"/>
    <property type="match status" value="1"/>
</dbReference>
<keyword evidence="5 12" id="KW-0808">Transferase</keyword>
<evidence type="ECO:0000256" key="3">
    <source>
        <dbReference type="ARBA" id="ARBA00008919"/>
    </source>
</evidence>
<feature type="domain" description="Fucosyltransferase N-terminal" evidence="15">
    <location>
        <begin position="130"/>
        <end position="224"/>
    </location>
</feature>
<reference evidence="17" key="1">
    <citation type="submission" date="2025-08" db="UniProtKB">
        <authorList>
            <consortium name="RefSeq"/>
        </authorList>
    </citation>
    <scope>IDENTIFICATION</scope>
</reference>
<keyword evidence="8" id="KW-1133">Transmembrane helix</keyword>
<feature type="domain" description="Fucosyltransferase C-terminal" evidence="14">
    <location>
        <begin position="267"/>
        <end position="419"/>
    </location>
</feature>
<keyword evidence="9 12" id="KW-0333">Golgi apparatus</keyword>
<proteinExistence type="inferred from homology"/>
<evidence type="ECO:0000256" key="7">
    <source>
        <dbReference type="ARBA" id="ARBA00022968"/>
    </source>
</evidence>
<dbReference type="GeneID" id="108012597"/>
<keyword evidence="7" id="KW-0735">Signal-anchor</keyword>
<gene>
    <name evidence="17" type="primary">FucTD</name>
</gene>
<feature type="compositionally biased region" description="Basic and acidic residues" evidence="13">
    <location>
        <begin position="46"/>
        <end position="61"/>
    </location>
</feature>
<evidence type="ECO:0000256" key="10">
    <source>
        <dbReference type="ARBA" id="ARBA00023136"/>
    </source>
</evidence>
<dbReference type="EC" id="2.4.1.-" evidence="12"/>
<evidence type="ECO:0000256" key="13">
    <source>
        <dbReference type="SAM" id="MobiDB-lite"/>
    </source>
</evidence>
<evidence type="ECO:0000259" key="15">
    <source>
        <dbReference type="Pfam" id="PF17039"/>
    </source>
</evidence>
<comment type="similarity">
    <text evidence="3 12">Belongs to the glycosyltransferase 10 family.</text>
</comment>
<keyword evidence="6 12" id="KW-0812">Transmembrane</keyword>
<sequence length="446" mass="52068">MPIDRLRAMPVDKILSFRRNPDPQQLERQQTDGMEDIPRFLPSQLLKDEENGKDGNRRMPDSDSINSEDAIRLPPPRRSPVSMRNLQRELYSPNQCMNVLKAMVAVVTVCMLFATIPLYRRQNRDKDHDLKMILLWNEPLVGGPAHMECGCLVTNQRNYNDKAYDSVVVNADHPYSLEGLNGTQHNPDYYVVYAAKQPMSQGLLPDFMLFNLTMTYRLDSQLIWTDYYFSYTNLARRLKWFRSPNLNFADDMPGSMIQRLEEEIKIKSRLAVYLMYEVDENSLPESLYLEELRKYAELDAHESCLGSDDCSHYYFMLIFEPTACPDYVPPQMYTAMNKYLVPVLIGGGNLTNLVPQHSYINSLDFATPKDLMGHLKDLTSNPEEYKRYFWWHSLYKLRKTSQPYCALCYLIQQPLEKRQIPQGSSSLDFIGWWTKYHCPNRSTTFL</sequence>
<dbReference type="Pfam" id="PF17039">
    <property type="entry name" value="Glyco_tran_10_N"/>
    <property type="match status" value="1"/>
</dbReference>
<dbReference type="PANTHER" id="PTHR48438:SF1">
    <property type="entry name" value="ALPHA-(1,3)-FUCOSYLTRANSFERASE C-RELATED"/>
    <property type="match status" value="1"/>
</dbReference>
<dbReference type="Pfam" id="PF00852">
    <property type="entry name" value="Glyco_transf_10"/>
    <property type="match status" value="1"/>
</dbReference>
<evidence type="ECO:0000256" key="5">
    <source>
        <dbReference type="ARBA" id="ARBA00022679"/>
    </source>
</evidence>
<dbReference type="AlphaFoldDB" id="A0AB39ZDA9"/>
<keyword evidence="4 12" id="KW-0328">Glycosyltransferase</keyword>
<dbReference type="GO" id="GO:0032580">
    <property type="term" value="C:Golgi cisterna membrane"/>
    <property type="evidence" value="ECO:0007669"/>
    <property type="project" value="UniProtKB-SubCell"/>
</dbReference>
<evidence type="ECO:0000256" key="2">
    <source>
        <dbReference type="ARBA" id="ARBA00004922"/>
    </source>
</evidence>
<accession>A0AB39ZDA9</accession>
<evidence type="ECO:0000256" key="6">
    <source>
        <dbReference type="ARBA" id="ARBA00022692"/>
    </source>
</evidence>
<dbReference type="InterPro" id="IPR001503">
    <property type="entry name" value="Glyco_trans_10"/>
</dbReference>
<evidence type="ECO:0000256" key="12">
    <source>
        <dbReference type="RuleBase" id="RU003832"/>
    </source>
</evidence>
<dbReference type="InterPro" id="IPR031481">
    <property type="entry name" value="Glyco_tran_10_N"/>
</dbReference>
<keyword evidence="10" id="KW-0472">Membrane</keyword>
<keyword evidence="11" id="KW-0325">Glycoprotein</keyword>
<evidence type="ECO:0000256" key="11">
    <source>
        <dbReference type="ARBA" id="ARBA00023180"/>
    </source>
</evidence>
<comment type="pathway">
    <text evidence="2">Protein modification; protein glycosylation.</text>
</comment>
<evidence type="ECO:0000259" key="14">
    <source>
        <dbReference type="Pfam" id="PF00852"/>
    </source>
</evidence>
<dbReference type="InterPro" id="IPR055270">
    <property type="entry name" value="Glyco_tran_10_C"/>
</dbReference>
<evidence type="ECO:0000256" key="1">
    <source>
        <dbReference type="ARBA" id="ARBA00004447"/>
    </source>
</evidence>
<protein>
    <recommendedName>
        <fullName evidence="12">Fucosyltransferase</fullName>
        <ecNumber evidence="12">2.4.1.-</ecNumber>
    </recommendedName>
</protein>
<keyword evidence="16" id="KW-1185">Reference proteome</keyword>
<organism evidence="16 17">
    <name type="scientific">Drosophila suzukii</name>
    <name type="common">Spotted-wing drosophila fruit fly</name>
    <dbReference type="NCBI Taxonomy" id="28584"/>
    <lineage>
        <taxon>Eukaryota</taxon>
        <taxon>Metazoa</taxon>
        <taxon>Ecdysozoa</taxon>
        <taxon>Arthropoda</taxon>
        <taxon>Hexapoda</taxon>
        <taxon>Insecta</taxon>
        <taxon>Pterygota</taxon>
        <taxon>Neoptera</taxon>
        <taxon>Endopterygota</taxon>
        <taxon>Diptera</taxon>
        <taxon>Brachycera</taxon>
        <taxon>Muscomorpha</taxon>
        <taxon>Ephydroidea</taxon>
        <taxon>Drosophilidae</taxon>
        <taxon>Drosophila</taxon>
        <taxon>Sophophora</taxon>
    </lineage>
</organism>
<name>A0AB39ZDA9_DROSZ</name>
<feature type="region of interest" description="Disordered" evidence="13">
    <location>
        <begin position="21"/>
        <end position="81"/>
    </location>
</feature>
<dbReference type="PANTHER" id="PTHR48438">
    <property type="entry name" value="ALPHA-(1,3)-FUCOSYLTRANSFERASE C-RELATED"/>
    <property type="match status" value="1"/>
</dbReference>
<evidence type="ECO:0000313" key="17">
    <source>
        <dbReference type="RefSeq" id="XP_016933505.2"/>
    </source>
</evidence>
<dbReference type="Proteomes" id="UP001652628">
    <property type="component" value="Chromosome 3"/>
</dbReference>
<feature type="compositionally biased region" description="Polar residues" evidence="13">
    <location>
        <begin position="22"/>
        <end position="32"/>
    </location>
</feature>
<dbReference type="CTD" id="38164"/>
<evidence type="ECO:0000313" key="16">
    <source>
        <dbReference type="Proteomes" id="UP001652628"/>
    </source>
</evidence>
<dbReference type="GO" id="GO:0008417">
    <property type="term" value="F:fucosyltransferase activity"/>
    <property type="evidence" value="ECO:0007669"/>
    <property type="project" value="InterPro"/>
</dbReference>
<evidence type="ECO:0000256" key="4">
    <source>
        <dbReference type="ARBA" id="ARBA00022676"/>
    </source>
</evidence>
<evidence type="ECO:0000256" key="8">
    <source>
        <dbReference type="ARBA" id="ARBA00022989"/>
    </source>
</evidence>
<evidence type="ECO:0000256" key="9">
    <source>
        <dbReference type="ARBA" id="ARBA00023034"/>
    </source>
</evidence>
<dbReference type="RefSeq" id="XP_016933505.2">
    <property type="nucleotide sequence ID" value="XM_017078016.4"/>
</dbReference>
<dbReference type="Gene3D" id="3.40.50.11660">
    <property type="entry name" value="Glycosyl transferase family 10, C-terminal domain"/>
    <property type="match status" value="1"/>
</dbReference>
<comment type="subcellular location">
    <subcellularLocation>
        <location evidence="1 12">Golgi apparatus</location>
        <location evidence="1 12">Golgi stack membrane</location>
        <topology evidence="1 12">Single-pass type II membrane protein</topology>
    </subcellularLocation>
</comment>